<organism evidence="2 3">
    <name type="scientific">Rhodopirellula baltica WH47</name>
    <dbReference type="NCBI Taxonomy" id="991778"/>
    <lineage>
        <taxon>Bacteria</taxon>
        <taxon>Pseudomonadati</taxon>
        <taxon>Planctomycetota</taxon>
        <taxon>Planctomycetia</taxon>
        <taxon>Pirellulales</taxon>
        <taxon>Pirellulaceae</taxon>
        <taxon>Rhodopirellula</taxon>
    </lineage>
</organism>
<evidence type="ECO:0000313" key="2">
    <source>
        <dbReference type="EMBL" id="EGF28546.1"/>
    </source>
</evidence>
<feature type="region of interest" description="Disordered" evidence="1">
    <location>
        <begin position="53"/>
        <end position="98"/>
    </location>
</feature>
<evidence type="ECO:0000256" key="1">
    <source>
        <dbReference type="SAM" id="MobiDB-lite"/>
    </source>
</evidence>
<accession>F2AP44</accession>
<sequence length="98" mass="10891">MAAMPHSPMVNHPKRCKRNVLKLDLLSGTLIVIVEVRSTSDHYVHSIHFVRRSAPSRTGAPQRSGARQAPSGPEPWWPVTQNRGLINDAARQTDCESI</sequence>
<protein>
    <submittedName>
        <fullName evidence="2">Uncharacterized protein</fullName>
    </submittedName>
</protein>
<proteinExistence type="predicted"/>
<comment type="caution">
    <text evidence="2">The sequence shown here is derived from an EMBL/GenBank/DDBJ whole genome shotgun (WGS) entry which is preliminary data.</text>
</comment>
<dbReference type="EMBL" id="AFAR01000079">
    <property type="protein sequence ID" value="EGF28546.1"/>
    <property type="molecule type" value="Genomic_DNA"/>
</dbReference>
<evidence type="ECO:0000313" key="3">
    <source>
        <dbReference type="Proteomes" id="UP000006222"/>
    </source>
</evidence>
<gene>
    <name evidence="2" type="ORF">RBWH47_01370</name>
</gene>
<dbReference type="AlphaFoldDB" id="F2AP44"/>
<name>F2AP44_RHOBT</name>
<dbReference type="Proteomes" id="UP000006222">
    <property type="component" value="Unassembled WGS sequence"/>
</dbReference>
<reference evidence="2 3" key="1">
    <citation type="journal article" date="2013" name="Mar. Genomics">
        <title>Expression of sulfatases in Rhodopirellula baltica and the diversity of sulfatases in the genus Rhodopirellula.</title>
        <authorList>
            <person name="Wegner C.E."/>
            <person name="Richter-Heitmann T."/>
            <person name="Klindworth A."/>
            <person name="Klockow C."/>
            <person name="Richter M."/>
            <person name="Achstetter T."/>
            <person name="Glockner F.O."/>
            <person name="Harder J."/>
        </authorList>
    </citation>
    <scope>NUCLEOTIDE SEQUENCE [LARGE SCALE GENOMIC DNA]</scope>
    <source>
        <strain evidence="2 3">WH47</strain>
    </source>
</reference>